<dbReference type="InterPro" id="IPR015943">
    <property type="entry name" value="WD40/YVTN_repeat-like_dom_sf"/>
</dbReference>
<feature type="domain" description="Pyrrolo-quinoline quinone repeat" evidence="2">
    <location>
        <begin position="103"/>
        <end position="206"/>
    </location>
</feature>
<reference evidence="3 4" key="1">
    <citation type="submission" date="2017-04" db="EMBL/GenBank/DDBJ databases">
        <title>MLSA of the genus Halorubrum.</title>
        <authorList>
            <person name="De La Haba R."/>
            <person name="Sanchez-Porro C."/>
            <person name="Infante-Dominguez C."/>
            <person name="Ventosa A."/>
        </authorList>
    </citation>
    <scope>NUCLEOTIDE SEQUENCE [LARGE SCALE GENOMIC DNA]</scope>
    <source>
        <strain evidence="3 4">DSM 17463</strain>
    </source>
</reference>
<evidence type="ECO:0000259" key="2">
    <source>
        <dbReference type="Pfam" id="PF13360"/>
    </source>
</evidence>
<dbReference type="PANTHER" id="PTHR34512:SF30">
    <property type="entry name" value="OUTER MEMBRANE PROTEIN ASSEMBLY FACTOR BAMB"/>
    <property type="match status" value="1"/>
</dbReference>
<dbReference type="AlphaFoldDB" id="A0A1X4H8Y8"/>
<dbReference type="InterPro" id="IPR011047">
    <property type="entry name" value="Quinoprotein_ADH-like_sf"/>
</dbReference>
<dbReference type="Gene3D" id="2.40.128.630">
    <property type="match status" value="1"/>
</dbReference>
<dbReference type="Proteomes" id="UP000193587">
    <property type="component" value="Unassembled WGS sequence"/>
</dbReference>
<dbReference type="EMBL" id="NEDJ01000017">
    <property type="protein sequence ID" value="OSP08262.1"/>
    <property type="molecule type" value="Genomic_DNA"/>
</dbReference>
<organism evidence="3 4">
    <name type="scientific">Halorubrum ezzemoulense DSM 17463</name>
    <dbReference type="NCBI Taxonomy" id="1121945"/>
    <lineage>
        <taxon>Archaea</taxon>
        <taxon>Methanobacteriati</taxon>
        <taxon>Methanobacteriota</taxon>
        <taxon>Stenosarchaea group</taxon>
        <taxon>Halobacteria</taxon>
        <taxon>Halobacteriales</taxon>
        <taxon>Haloferacaceae</taxon>
        <taxon>Halorubrum</taxon>
    </lineage>
</organism>
<dbReference type="SMART" id="SM00564">
    <property type="entry name" value="PQQ"/>
    <property type="match status" value="7"/>
</dbReference>
<feature type="domain" description="Pyrrolo-quinoline quinone repeat" evidence="2">
    <location>
        <begin position="223"/>
        <end position="309"/>
    </location>
</feature>
<dbReference type="InterPro" id="IPR002372">
    <property type="entry name" value="PQQ_rpt_dom"/>
</dbReference>
<feature type="compositionally biased region" description="Basic and acidic residues" evidence="1">
    <location>
        <begin position="352"/>
        <end position="371"/>
    </location>
</feature>
<dbReference type="Gene3D" id="2.40.10.480">
    <property type="match status" value="1"/>
</dbReference>
<dbReference type="InterPro" id="IPR018391">
    <property type="entry name" value="PQQ_b-propeller_rpt"/>
</dbReference>
<evidence type="ECO:0000313" key="3">
    <source>
        <dbReference type="EMBL" id="OSP08262.1"/>
    </source>
</evidence>
<evidence type="ECO:0000256" key="1">
    <source>
        <dbReference type="SAM" id="MobiDB-lite"/>
    </source>
</evidence>
<gene>
    <name evidence="3" type="ORF">B9H04_06775</name>
</gene>
<evidence type="ECO:0000313" key="4">
    <source>
        <dbReference type="Proteomes" id="UP000193587"/>
    </source>
</evidence>
<dbReference type="PANTHER" id="PTHR34512">
    <property type="entry name" value="CELL SURFACE PROTEIN"/>
    <property type="match status" value="1"/>
</dbReference>
<feature type="domain" description="Pyrrolo-quinoline quinone repeat" evidence="2">
    <location>
        <begin position="7"/>
        <end position="93"/>
    </location>
</feature>
<accession>A0A1X4H8Y8</accession>
<dbReference type="Pfam" id="PF13360">
    <property type="entry name" value="PQQ_2"/>
    <property type="match status" value="3"/>
</dbReference>
<dbReference type="RefSeq" id="WP_080508678.1">
    <property type="nucleotide sequence ID" value="NZ_ATXS01000029.1"/>
</dbReference>
<feature type="region of interest" description="Disordered" evidence="1">
    <location>
        <begin position="351"/>
        <end position="375"/>
    </location>
</feature>
<proteinExistence type="predicted"/>
<protein>
    <recommendedName>
        <fullName evidence="2">Pyrrolo-quinoline quinone repeat domain-containing protein</fullName>
    </recommendedName>
</protein>
<dbReference type="SUPFAM" id="SSF50998">
    <property type="entry name" value="Quinoprotein alcohol dehydrogenase-like"/>
    <property type="match status" value="2"/>
</dbReference>
<dbReference type="Gene3D" id="2.130.10.10">
    <property type="entry name" value="YVTN repeat-like/Quinoprotein amine dehydrogenase"/>
    <property type="match status" value="1"/>
</dbReference>
<dbReference type="STRING" id="1121945.GCA_000421805_03154"/>
<name>A0A1X4H8Y8_HALEZ</name>
<sequence length="409" mass="45220">MTRMSEKVIWHFETDEQIHHSPTVVGGRSYFSDEEGNLYSVDVDSGTEQWCFSVDEYVQGSPVVVNGMVYFDTSHGHTYAVDANTGVEKWRYSVGFNGRYTEPAVADGVVYTVAGSTFRQQIHAIDADMGQVLWTFDLRENDDRGSVGHPLKITNSILYFISDGGVLYAVDTETGEMKWSLDGFYISTNETSYPTIIDGYIYIGCHDGLYKIGTKNKTSVFSLLSTSAGKIKWSHEDGWFLSPVTTSKSTIYATEKLDGKLYAFKTSGGIKWQTALPAQSISAPRLINGRIYVSNNSHLIVVDGDSGQQLETIKISRSLKFGAPVINNGIAYIGGYDGLRAVDINSQQSYYDHMEESSSDNSADHTKKYEEASSPANKETNNLLYCSECGNSLSEYETPQYCPSCGANL</sequence>
<comment type="caution">
    <text evidence="3">The sequence shown here is derived from an EMBL/GenBank/DDBJ whole genome shotgun (WGS) entry which is preliminary data.</text>
</comment>